<dbReference type="WBParaSite" id="BXY_0533600.1">
    <property type="protein sequence ID" value="BXY_0533600.1"/>
    <property type="gene ID" value="BXY_0533600"/>
</dbReference>
<proteinExistence type="predicted"/>
<dbReference type="EMBL" id="CAJFCV020000005">
    <property type="protein sequence ID" value="CAG9121382.1"/>
    <property type="molecule type" value="Genomic_DNA"/>
</dbReference>
<feature type="region of interest" description="Disordered" evidence="1">
    <location>
        <begin position="174"/>
        <end position="211"/>
    </location>
</feature>
<keyword evidence="4" id="KW-1185">Reference proteome</keyword>
<evidence type="ECO:0000313" key="3">
    <source>
        <dbReference type="Proteomes" id="UP000095284"/>
    </source>
</evidence>
<dbReference type="Proteomes" id="UP000582659">
    <property type="component" value="Unassembled WGS sequence"/>
</dbReference>
<evidence type="ECO:0000313" key="2">
    <source>
        <dbReference type="EMBL" id="CAD5230452.1"/>
    </source>
</evidence>
<evidence type="ECO:0000256" key="1">
    <source>
        <dbReference type="SAM" id="MobiDB-lite"/>
    </source>
</evidence>
<reference evidence="5" key="1">
    <citation type="submission" date="2016-11" db="UniProtKB">
        <authorList>
            <consortium name="WormBaseParasite"/>
        </authorList>
    </citation>
    <scope>IDENTIFICATION</scope>
</reference>
<feature type="compositionally biased region" description="Basic and acidic residues" evidence="1">
    <location>
        <begin position="192"/>
        <end position="211"/>
    </location>
</feature>
<dbReference type="Proteomes" id="UP000659654">
    <property type="component" value="Unassembled WGS sequence"/>
</dbReference>
<dbReference type="AlphaFoldDB" id="A0A1I7RX72"/>
<gene>
    <name evidence="2" type="ORF">BXYJ_LOCUS10994</name>
</gene>
<evidence type="ECO:0000313" key="5">
    <source>
        <dbReference type="WBParaSite" id="BXY_0533600.1"/>
    </source>
</evidence>
<protein>
    <submittedName>
        <fullName evidence="2">(pine wood nematode) hypothetical protein</fullName>
    </submittedName>
</protein>
<dbReference type="Proteomes" id="UP000095284">
    <property type="component" value="Unplaced"/>
</dbReference>
<organism evidence="3 5">
    <name type="scientific">Bursaphelenchus xylophilus</name>
    <name type="common">Pinewood nematode worm</name>
    <name type="synonym">Aphelenchoides xylophilus</name>
    <dbReference type="NCBI Taxonomy" id="6326"/>
    <lineage>
        <taxon>Eukaryota</taxon>
        <taxon>Metazoa</taxon>
        <taxon>Ecdysozoa</taxon>
        <taxon>Nematoda</taxon>
        <taxon>Chromadorea</taxon>
        <taxon>Rhabditida</taxon>
        <taxon>Tylenchina</taxon>
        <taxon>Tylenchomorpha</taxon>
        <taxon>Aphelenchoidea</taxon>
        <taxon>Aphelenchoididae</taxon>
        <taxon>Bursaphelenchus</taxon>
    </lineage>
</organism>
<reference evidence="2" key="2">
    <citation type="submission" date="2020-09" db="EMBL/GenBank/DDBJ databases">
        <authorList>
            <person name="Kikuchi T."/>
        </authorList>
    </citation>
    <scope>NUCLEOTIDE SEQUENCE</scope>
    <source>
        <strain evidence="2">Ka4C1</strain>
    </source>
</reference>
<feature type="region of interest" description="Disordered" evidence="1">
    <location>
        <begin position="1"/>
        <end position="20"/>
    </location>
</feature>
<name>A0A1I7RX72_BURXY</name>
<accession>A0A1I7RX72</accession>
<sequence>MMEGSGPGANIASGRTQQHRGGEGNLITVWADKLIGAGKASARGKVFLGSTVKSHSVDVLSPQCGTTNSYASVQLDKSGNNRLKAEIPNYPMVLKRDPKLGQTLKWNFWDQLVLDNPKGTRPDASVTQPGCHVESGEDEAVITAGSLECWSMAISAMEEQLRSLSIQDAEKELELIQKEDGAEGDEPMADGSAKDELQVGELFRFDGVDPP</sequence>
<dbReference type="EMBL" id="CAJFDI010000005">
    <property type="protein sequence ID" value="CAD5230452.1"/>
    <property type="molecule type" value="Genomic_DNA"/>
</dbReference>
<evidence type="ECO:0000313" key="4">
    <source>
        <dbReference type="Proteomes" id="UP000659654"/>
    </source>
</evidence>